<reference evidence="2" key="1">
    <citation type="submission" date="2021-05" db="EMBL/GenBank/DDBJ databases">
        <authorList>
            <person name="Alioto T."/>
            <person name="Alioto T."/>
            <person name="Gomez Garrido J."/>
        </authorList>
    </citation>
    <scope>NUCLEOTIDE SEQUENCE</scope>
</reference>
<evidence type="ECO:0000256" key="1">
    <source>
        <dbReference type="SAM" id="MobiDB-lite"/>
    </source>
</evidence>
<proteinExistence type="predicted"/>
<organism evidence="2">
    <name type="scientific">Culex pipiens</name>
    <name type="common">House mosquito</name>
    <dbReference type="NCBI Taxonomy" id="7175"/>
    <lineage>
        <taxon>Eukaryota</taxon>
        <taxon>Metazoa</taxon>
        <taxon>Ecdysozoa</taxon>
        <taxon>Arthropoda</taxon>
        <taxon>Hexapoda</taxon>
        <taxon>Insecta</taxon>
        <taxon>Pterygota</taxon>
        <taxon>Neoptera</taxon>
        <taxon>Endopterygota</taxon>
        <taxon>Diptera</taxon>
        <taxon>Nematocera</taxon>
        <taxon>Culicoidea</taxon>
        <taxon>Culicidae</taxon>
        <taxon>Culicinae</taxon>
        <taxon>Culicini</taxon>
        <taxon>Culex</taxon>
        <taxon>Culex</taxon>
    </lineage>
</organism>
<name>A0A8D8AP87_CULPI</name>
<dbReference type="EMBL" id="HBUE01037816">
    <property type="protein sequence ID" value="CAG6459514.1"/>
    <property type="molecule type" value="Transcribed_RNA"/>
</dbReference>
<feature type="region of interest" description="Disordered" evidence="1">
    <location>
        <begin position="103"/>
        <end position="124"/>
    </location>
</feature>
<dbReference type="AlphaFoldDB" id="A0A8D8AP87"/>
<evidence type="ECO:0000313" key="2">
    <source>
        <dbReference type="EMBL" id="CAG6459514.1"/>
    </source>
</evidence>
<protein>
    <submittedName>
        <fullName evidence="2">(northern house mosquito) hypothetical protein</fullName>
    </submittedName>
</protein>
<sequence>METGVRHPLERPATQRRLPAQLAAGRRHLLRSGRDQQVPTTIQAAVSGAVARVQTGRARDHARWQGHHHLLGVQLLRNRLEQGRLPEAGPPAGHALCHVHGGGVQNAQANLPPTSRPGRELGPP</sequence>
<accession>A0A8D8AP87</accession>